<dbReference type="EMBL" id="QGHF01000010">
    <property type="protein sequence ID" value="PWK94660.1"/>
    <property type="molecule type" value="Genomic_DNA"/>
</dbReference>
<dbReference type="RefSeq" id="WP_109718059.1">
    <property type="nucleotide sequence ID" value="NZ_QGHF01000010.1"/>
</dbReference>
<gene>
    <name evidence="2" type="ORF">C7431_110156</name>
</gene>
<evidence type="ECO:0000313" key="2">
    <source>
        <dbReference type="EMBL" id="PWK94660.1"/>
    </source>
</evidence>
<comment type="similarity">
    <text evidence="1">Belongs to the antirestriction protein family.</text>
</comment>
<dbReference type="Gene3D" id="3.30.70.3580">
    <property type="entry name" value="Antirestriction protein"/>
    <property type="match status" value="1"/>
</dbReference>
<dbReference type="AlphaFoldDB" id="A0A2V2B7F9"/>
<dbReference type="Pfam" id="PF03230">
    <property type="entry name" value="Antirestrict"/>
    <property type="match status" value="1"/>
</dbReference>
<dbReference type="InterPro" id="IPR042297">
    <property type="entry name" value="Antirestriction_sf"/>
</dbReference>
<protein>
    <submittedName>
        <fullName evidence="2">Antirestriction protein</fullName>
    </submittedName>
</protein>
<name>A0A2V2B7F9_9GAMM</name>
<dbReference type="InterPro" id="IPR004914">
    <property type="entry name" value="Antirestrict"/>
</dbReference>
<dbReference type="OrthoDB" id="1164967at2"/>
<reference evidence="2 3" key="1">
    <citation type="submission" date="2018-05" db="EMBL/GenBank/DDBJ databases">
        <title>Genomic Encyclopedia of Type Strains, Phase IV (KMG-V): Genome sequencing to study the core and pangenomes of soil and plant-associated prokaryotes.</title>
        <authorList>
            <person name="Whitman W."/>
        </authorList>
    </citation>
    <scope>NUCLEOTIDE SEQUENCE [LARGE SCALE GENOMIC DNA]</scope>
    <source>
        <strain evidence="2 3">PNA 200-10</strain>
    </source>
</reference>
<proteinExistence type="inferred from homology"/>
<comment type="caution">
    <text evidence="2">The sequence shown here is derived from an EMBL/GenBank/DDBJ whole genome shotgun (WGS) entry which is preliminary data.</text>
</comment>
<accession>A0A2V2B7F9</accession>
<evidence type="ECO:0000313" key="3">
    <source>
        <dbReference type="Proteomes" id="UP000245981"/>
    </source>
</evidence>
<sequence length="145" mass="16733">MNTQPHVFPPASVLADFVNLRFLPSLFGHDYAQAENNVYLYASRYLANYDGTVWDFVQLPGGGGYMKPESEERYMYSNPYHWTELEISADAAGIIITALVLNHRSWLYDRHDDEELCAHFCQRHRQLMEFVKTHPEAAAIFCALN</sequence>
<dbReference type="Proteomes" id="UP000245981">
    <property type="component" value="Unassembled WGS sequence"/>
</dbReference>
<organism evidence="2 3">
    <name type="scientific">Pantoea allii</name>
    <dbReference type="NCBI Taxonomy" id="574096"/>
    <lineage>
        <taxon>Bacteria</taxon>
        <taxon>Pseudomonadati</taxon>
        <taxon>Pseudomonadota</taxon>
        <taxon>Gammaproteobacteria</taxon>
        <taxon>Enterobacterales</taxon>
        <taxon>Erwiniaceae</taxon>
        <taxon>Pantoea</taxon>
    </lineage>
</organism>
<evidence type="ECO:0000256" key="1">
    <source>
        <dbReference type="ARBA" id="ARBA00008618"/>
    </source>
</evidence>